<accession>A0A268F287</accession>
<evidence type="ECO:0000256" key="6">
    <source>
        <dbReference type="SAM" id="Phobius"/>
    </source>
</evidence>
<dbReference type="Proteomes" id="UP000215596">
    <property type="component" value="Unassembled WGS sequence"/>
</dbReference>
<keyword evidence="5 6" id="KW-0472">Membrane</keyword>
<evidence type="ECO:0000256" key="5">
    <source>
        <dbReference type="ARBA" id="ARBA00023136"/>
    </source>
</evidence>
<evidence type="ECO:0000256" key="4">
    <source>
        <dbReference type="ARBA" id="ARBA00022989"/>
    </source>
</evidence>
<dbReference type="PANTHER" id="PTHR34820:SF4">
    <property type="entry name" value="INNER MEMBRANE PROTEIN YEBZ"/>
    <property type="match status" value="1"/>
</dbReference>
<proteinExistence type="predicted"/>
<evidence type="ECO:0000256" key="2">
    <source>
        <dbReference type="ARBA" id="ARBA00022475"/>
    </source>
</evidence>
<dbReference type="AlphaFoldDB" id="A0A268F287"/>
<feature type="transmembrane region" description="Helical" evidence="6">
    <location>
        <begin position="6"/>
        <end position="26"/>
    </location>
</feature>
<keyword evidence="2" id="KW-1003">Cell membrane</keyword>
<name>A0A268F287_9BACL</name>
<evidence type="ECO:0000256" key="3">
    <source>
        <dbReference type="ARBA" id="ARBA00022692"/>
    </source>
</evidence>
<feature type="transmembrane region" description="Helical" evidence="6">
    <location>
        <begin position="86"/>
        <end position="103"/>
    </location>
</feature>
<reference evidence="8 11" key="2">
    <citation type="submission" date="2019-11" db="EMBL/GenBank/DDBJ databases">
        <title>Draft genome sequences of five Paenibacillus species of dairy origin.</title>
        <authorList>
            <person name="Olajide A.M."/>
            <person name="Chen S."/>
            <person name="Lapointe G."/>
        </authorList>
    </citation>
    <scope>NUCLEOTIDE SEQUENCE [LARGE SCALE GENOMIC DNA]</scope>
    <source>
        <strain evidence="8 11">3CS1</strain>
    </source>
</reference>
<dbReference type="Pfam" id="PF05425">
    <property type="entry name" value="CopD"/>
    <property type="match status" value="1"/>
</dbReference>
<keyword evidence="11" id="KW-1185">Reference proteome</keyword>
<evidence type="ECO:0000313" key="10">
    <source>
        <dbReference type="Proteomes" id="UP000215596"/>
    </source>
</evidence>
<feature type="transmembrane region" description="Helical" evidence="6">
    <location>
        <begin position="142"/>
        <end position="166"/>
    </location>
</feature>
<dbReference type="InterPro" id="IPR008457">
    <property type="entry name" value="Cu-R_CopD_dom"/>
</dbReference>
<dbReference type="OrthoDB" id="2387346at2"/>
<feature type="transmembrane region" description="Helical" evidence="6">
    <location>
        <begin position="38"/>
        <end position="63"/>
    </location>
</feature>
<comment type="caution">
    <text evidence="9">The sequence shown here is derived from an EMBL/GenBank/DDBJ whole genome shotgun (WGS) entry which is preliminary data.</text>
</comment>
<feature type="transmembrane region" description="Helical" evidence="6">
    <location>
        <begin position="217"/>
        <end position="237"/>
    </location>
</feature>
<protein>
    <submittedName>
        <fullName evidence="9">Copper resistance protein CopD</fullName>
    </submittedName>
</protein>
<feature type="transmembrane region" description="Helical" evidence="6">
    <location>
        <begin position="258"/>
        <end position="275"/>
    </location>
</feature>
<dbReference type="EMBL" id="NPBY01000012">
    <property type="protein sequence ID" value="PAD79444.1"/>
    <property type="molecule type" value="Genomic_DNA"/>
</dbReference>
<sequence length="362" mass="40292">MYYWLSEPFLYLGYAILAAISVLAIVPDRYKPRLAVPAWLGPLAALAVAVGGFIPLLRIVMFFKSDLGFWKAFNSIMFQFREGEQYAWLLVLVILMAVLAWIVQRNPRTITRFLMLPAVLGMAWGLSGFNHAATLFDWLGPVAFLGHFAGMAFWTGTLLLVGWFSLGSDRWDAFLRWFHPFAILCFVIVMASGLYLMSGVAPDPVNSWGLSYGQALLVKHILILPLLVFAFVNGALMKRKLRRQSHFRPASWARSEGVLIWLIYIVTGYMNQQAAPHEVPDTLAIYGPAPTFLWFHSGFQEGALLLQWSWIGIVCLAAGLALLGGILYAFKRNKGPAFALLSSLAAIVLLYCGVMFSITVSA</sequence>
<dbReference type="InterPro" id="IPR032694">
    <property type="entry name" value="CopC/D"/>
</dbReference>
<evidence type="ECO:0000313" key="11">
    <source>
        <dbReference type="Proteomes" id="UP000435177"/>
    </source>
</evidence>
<feature type="transmembrane region" description="Helical" evidence="6">
    <location>
        <begin position="308"/>
        <end position="330"/>
    </location>
</feature>
<dbReference type="GO" id="GO:0006825">
    <property type="term" value="P:copper ion transport"/>
    <property type="evidence" value="ECO:0007669"/>
    <property type="project" value="InterPro"/>
</dbReference>
<feature type="transmembrane region" description="Helical" evidence="6">
    <location>
        <begin position="337"/>
        <end position="360"/>
    </location>
</feature>
<keyword evidence="4 6" id="KW-1133">Transmembrane helix</keyword>
<dbReference type="RefSeq" id="WP_095263764.1">
    <property type="nucleotide sequence ID" value="NZ_NPBY01000012.1"/>
</dbReference>
<keyword evidence="3 6" id="KW-0812">Transmembrane</keyword>
<evidence type="ECO:0000313" key="8">
    <source>
        <dbReference type="EMBL" id="MUG65811.1"/>
    </source>
</evidence>
<reference evidence="9 10" key="1">
    <citation type="submission" date="2017-07" db="EMBL/GenBank/DDBJ databases">
        <title>Isolation and whole genome analysis of endospore-forming bacteria from heroin.</title>
        <authorList>
            <person name="Kalinowski J."/>
            <person name="Ahrens B."/>
            <person name="Al-Dilaimi A."/>
            <person name="Winkler A."/>
            <person name="Wibberg D."/>
            <person name="Schleenbecker U."/>
            <person name="Ruckert C."/>
            <person name="Wolfel R."/>
            <person name="Grass G."/>
        </authorList>
    </citation>
    <scope>NUCLEOTIDE SEQUENCE [LARGE SCALE GENOMIC DNA]</scope>
    <source>
        <strain evidence="9 10">7537-G1</strain>
    </source>
</reference>
<dbReference type="Proteomes" id="UP000435177">
    <property type="component" value="Unassembled WGS sequence"/>
</dbReference>
<organism evidence="9 10">
    <name type="scientific">Paenibacillus campinasensis</name>
    <dbReference type="NCBI Taxonomy" id="66347"/>
    <lineage>
        <taxon>Bacteria</taxon>
        <taxon>Bacillati</taxon>
        <taxon>Bacillota</taxon>
        <taxon>Bacilli</taxon>
        <taxon>Bacillales</taxon>
        <taxon>Paenibacillaceae</taxon>
        <taxon>Paenibacillus</taxon>
    </lineage>
</organism>
<dbReference type="PANTHER" id="PTHR34820">
    <property type="entry name" value="INNER MEMBRANE PROTEIN YEBZ"/>
    <property type="match status" value="1"/>
</dbReference>
<evidence type="ECO:0000259" key="7">
    <source>
        <dbReference type="Pfam" id="PF05425"/>
    </source>
</evidence>
<comment type="subcellular location">
    <subcellularLocation>
        <location evidence="1">Cell membrane</location>
        <topology evidence="1">Multi-pass membrane protein</topology>
    </subcellularLocation>
</comment>
<feature type="transmembrane region" description="Helical" evidence="6">
    <location>
        <begin position="115"/>
        <end position="136"/>
    </location>
</feature>
<evidence type="ECO:0000256" key="1">
    <source>
        <dbReference type="ARBA" id="ARBA00004651"/>
    </source>
</evidence>
<feature type="transmembrane region" description="Helical" evidence="6">
    <location>
        <begin position="178"/>
        <end position="197"/>
    </location>
</feature>
<dbReference type="EMBL" id="WOAA01000004">
    <property type="protein sequence ID" value="MUG65811.1"/>
    <property type="molecule type" value="Genomic_DNA"/>
</dbReference>
<dbReference type="GO" id="GO:0005886">
    <property type="term" value="C:plasma membrane"/>
    <property type="evidence" value="ECO:0007669"/>
    <property type="project" value="UniProtKB-SubCell"/>
</dbReference>
<evidence type="ECO:0000313" key="9">
    <source>
        <dbReference type="EMBL" id="PAD79444.1"/>
    </source>
</evidence>
<gene>
    <name evidence="9" type="ORF">CHH67_04380</name>
    <name evidence="8" type="ORF">GNP94_07285</name>
</gene>
<feature type="domain" description="Copper resistance protein D" evidence="7">
    <location>
        <begin position="173"/>
        <end position="268"/>
    </location>
</feature>